<comment type="subcellular location">
    <subcellularLocation>
        <location evidence="1">Cell membrane</location>
        <topology evidence="1">Multi-pass membrane protein</topology>
    </subcellularLocation>
</comment>
<evidence type="ECO:0000256" key="10">
    <source>
        <dbReference type="ARBA" id="ARBA00069106"/>
    </source>
</evidence>
<evidence type="ECO:0000313" key="14">
    <source>
        <dbReference type="EMBL" id="SSW99705.1"/>
    </source>
</evidence>
<dbReference type="FunFam" id="1.20.1250.20:FF:000055">
    <property type="entry name" value="Facilitated trehalose transporter Tret1-2 homolog"/>
    <property type="match status" value="1"/>
</dbReference>
<proteinExistence type="inferred from homology"/>
<evidence type="ECO:0000256" key="2">
    <source>
        <dbReference type="ARBA" id="ARBA00022448"/>
    </source>
</evidence>
<dbReference type="EMBL" id="UFQS01000107">
    <property type="protein sequence ID" value="SSW99705.1"/>
    <property type="molecule type" value="Genomic_DNA"/>
</dbReference>
<dbReference type="InterPro" id="IPR036259">
    <property type="entry name" value="MFS_trans_sf"/>
</dbReference>
<dbReference type="InterPro" id="IPR050549">
    <property type="entry name" value="MFS_Trehalose_Transporter"/>
</dbReference>
<dbReference type="GO" id="GO:0051119">
    <property type="term" value="F:sugar transmembrane transporter activity"/>
    <property type="evidence" value="ECO:0007669"/>
    <property type="project" value="InterPro"/>
</dbReference>
<feature type="transmembrane region" description="Helical" evidence="12">
    <location>
        <begin position="160"/>
        <end position="178"/>
    </location>
</feature>
<evidence type="ECO:0000256" key="7">
    <source>
        <dbReference type="ARBA" id="ARBA00023136"/>
    </source>
</evidence>
<keyword evidence="8" id="KW-0325">Glycoprotein</keyword>
<evidence type="ECO:0000256" key="1">
    <source>
        <dbReference type="ARBA" id="ARBA00004651"/>
    </source>
</evidence>
<feature type="transmembrane region" description="Helical" evidence="12">
    <location>
        <begin position="20"/>
        <end position="39"/>
    </location>
</feature>
<evidence type="ECO:0000256" key="12">
    <source>
        <dbReference type="SAM" id="Phobius"/>
    </source>
</evidence>
<evidence type="ECO:0000256" key="5">
    <source>
        <dbReference type="ARBA" id="ARBA00022692"/>
    </source>
</evidence>
<dbReference type="SUPFAM" id="SSF103473">
    <property type="entry name" value="MFS general substrate transporter"/>
    <property type="match status" value="1"/>
</dbReference>
<feature type="transmembrane region" description="Helical" evidence="12">
    <location>
        <begin position="437"/>
        <end position="455"/>
    </location>
</feature>
<dbReference type="PROSITE" id="PS00217">
    <property type="entry name" value="SUGAR_TRANSPORT_2"/>
    <property type="match status" value="1"/>
</dbReference>
<keyword evidence="4" id="KW-0762">Sugar transport</keyword>
<sequence>MTGTSFNVNEVDTGKKFPQYVAALSAAGGALAAGTILGWTSPAESQLKVADPITNASIPGDYYSFTVSTEQFSWIGSLVTLGAAFICIPIGFLANWFGRKWTMLGLVIPFTIGWVLVIWAQNLTMMFIGRFLLGLAGGAFCVTAPMYTGEIAQNEIRGSLGSYFQLMITIGILFVYAVGSGVNVFILSIICGVIPLIFGLIFFFMPESPTYLVAKDREDDALKSLEWLRGSRYDCQSELEELKTQRDTMRAMQTNLGQALTRTASIRSAFIAIGLMFFQQMSGINAVIFYTTRIFTDSGSDIDPSLSTIIVGVIQVVATFISSLVVDKLGRRLLLLFSIVVMGICLCGLGVFFYLKDEESEIIDNLGWLPITSLCIFMIAFSLGFGPVPWLMAGELFAPDIKGFLGAIAGTTNWLLAFVITKFFASLSEGIGNGPTFWLFMGFCVVGFVFVLLFVPETKGKSFQHIQDQLKYQCVHLVDYKPLDEPVVVEKVTA</sequence>
<feature type="transmembrane region" description="Helical" evidence="12">
    <location>
        <begin position="333"/>
        <end position="355"/>
    </location>
</feature>
<gene>
    <name evidence="15" type="primary">CSON000471</name>
</gene>
<feature type="transmembrane region" description="Helical" evidence="12">
    <location>
        <begin position="304"/>
        <end position="326"/>
    </location>
</feature>
<dbReference type="InterPro" id="IPR020846">
    <property type="entry name" value="MFS_dom"/>
</dbReference>
<reference evidence="14" key="1">
    <citation type="submission" date="2018-04" db="EMBL/GenBank/DDBJ databases">
        <authorList>
            <person name="Go L.Y."/>
            <person name="Mitchell J.A."/>
        </authorList>
    </citation>
    <scope>NUCLEOTIDE SEQUENCE</scope>
    <source>
        <tissue evidence="14">Whole organism</tissue>
    </source>
</reference>
<dbReference type="PRINTS" id="PR00171">
    <property type="entry name" value="SUGRTRNSPORT"/>
</dbReference>
<reference evidence="15" key="2">
    <citation type="submission" date="2018-07" db="EMBL/GenBank/DDBJ databases">
        <authorList>
            <person name="Quirk P.G."/>
            <person name="Krulwich T.A."/>
        </authorList>
    </citation>
    <scope>NUCLEOTIDE SEQUENCE</scope>
</reference>
<dbReference type="PROSITE" id="PS50850">
    <property type="entry name" value="MFS"/>
    <property type="match status" value="1"/>
</dbReference>
<name>A0A336LQF3_CULSO</name>
<dbReference type="Gene3D" id="1.20.1250.20">
    <property type="entry name" value="MFS general substrate transporter like domains"/>
    <property type="match status" value="1"/>
</dbReference>
<dbReference type="InterPro" id="IPR003663">
    <property type="entry name" value="Sugar/inositol_transpt"/>
</dbReference>
<dbReference type="AlphaFoldDB" id="A0A336LQF3"/>
<feature type="transmembrane region" description="Helical" evidence="12">
    <location>
        <begin position="72"/>
        <end position="94"/>
    </location>
</feature>
<feature type="transmembrane region" description="Helical" evidence="12">
    <location>
        <begin position="101"/>
        <end position="121"/>
    </location>
</feature>
<evidence type="ECO:0000256" key="9">
    <source>
        <dbReference type="ARBA" id="ARBA00024348"/>
    </source>
</evidence>
<evidence type="ECO:0000259" key="13">
    <source>
        <dbReference type="PROSITE" id="PS50850"/>
    </source>
</evidence>
<dbReference type="InterPro" id="IPR005828">
    <property type="entry name" value="MFS_sugar_transport-like"/>
</dbReference>
<dbReference type="PROSITE" id="PS00216">
    <property type="entry name" value="SUGAR_TRANSPORT_1"/>
    <property type="match status" value="1"/>
</dbReference>
<evidence type="ECO:0000313" key="15">
    <source>
        <dbReference type="EMBL" id="SSX20085.1"/>
    </source>
</evidence>
<keyword evidence="7 12" id="KW-0472">Membrane</keyword>
<evidence type="ECO:0000256" key="4">
    <source>
        <dbReference type="ARBA" id="ARBA00022597"/>
    </source>
</evidence>
<feature type="transmembrane region" description="Helical" evidence="12">
    <location>
        <begin position="127"/>
        <end position="148"/>
    </location>
</feature>
<dbReference type="GO" id="GO:0005886">
    <property type="term" value="C:plasma membrane"/>
    <property type="evidence" value="ECO:0007669"/>
    <property type="project" value="UniProtKB-SubCell"/>
</dbReference>
<protein>
    <recommendedName>
        <fullName evidence="10">Facilitated trehalose transporter Tret1</fullName>
    </recommendedName>
</protein>
<organism evidence="15">
    <name type="scientific">Culicoides sonorensis</name>
    <name type="common">Biting midge</name>
    <dbReference type="NCBI Taxonomy" id="179676"/>
    <lineage>
        <taxon>Eukaryota</taxon>
        <taxon>Metazoa</taxon>
        <taxon>Ecdysozoa</taxon>
        <taxon>Arthropoda</taxon>
        <taxon>Hexapoda</taxon>
        <taxon>Insecta</taxon>
        <taxon>Pterygota</taxon>
        <taxon>Neoptera</taxon>
        <taxon>Endopterygota</taxon>
        <taxon>Diptera</taxon>
        <taxon>Nematocera</taxon>
        <taxon>Chironomoidea</taxon>
        <taxon>Ceratopogonidae</taxon>
        <taxon>Ceratopogoninae</taxon>
        <taxon>Culicoides</taxon>
        <taxon>Monoculicoides</taxon>
    </lineage>
</organism>
<keyword evidence="5 12" id="KW-0812">Transmembrane</keyword>
<evidence type="ECO:0000256" key="3">
    <source>
        <dbReference type="ARBA" id="ARBA00022475"/>
    </source>
</evidence>
<feature type="transmembrane region" description="Helical" evidence="12">
    <location>
        <begin position="184"/>
        <end position="205"/>
    </location>
</feature>
<dbReference type="InterPro" id="IPR005829">
    <property type="entry name" value="Sugar_transporter_CS"/>
</dbReference>
<evidence type="ECO:0000256" key="8">
    <source>
        <dbReference type="ARBA" id="ARBA00023180"/>
    </source>
</evidence>
<dbReference type="Pfam" id="PF00083">
    <property type="entry name" value="Sugar_tr"/>
    <property type="match status" value="1"/>
</dbReference>
<keyword evidence="2 11" id="KW-0813">Transport</keyword>
<dbReference type="GO" id="GO:0015574">
    <property type="term" value="F:trehalose transmembrane transporter activity"/>
    <property type="evidence" value="ECO:0007669"/>
    <property type="project" value="UniProtKB-ARBA"/>
</dbReference>
<keyword evidence="3" id="KW-1003">Cell membrane</keyword>
<dbReference type="PANTHER" id="PTHR48021">
    <property type="match status" value="1"/>
</dbReference>
<dbReference type="VEuPathDB" id="VectorBase:CSON000471"/>
<dbReference type="InterPro" id="IPR044775">
    <property type="entry name" value="MFS_ERD6/Tret1-like"/>
</dbReference>
<keyword evidence="6 12" id="KW-1133">Transmembrane helix</keyword>
<comment type="similarity">
    <text evidence="9">Belongs to the major facilitator superfamily. Sugar transporter (TC 2.A.1.1) family. Trehalose transporter subfamily.</text>
</comment>
<dbReference type="OMA" id="MAIIVSC"/>
<dbReference type="EMBL" id="UFQT01000107">
    <property type="protein sequence ID" value="SSX20085.1"/>
    <property type="molecule type" value="Genomic_DNA"/>
</dbReference>
<evidence type="ECO:0000256" key="11">
    <source>
        <dbReference type="RuleBase" id="RU003346"/>
    </source>
</evidence>
<dbReference type="CDD" id="cd17358">
    <property type="entry name" value="MFS_GLUT6_8_Class3_like"/>
    <property type="match status" value="1"/>
</dbReference>
<dbReference type="NCBIfam" id="TIGR00879">
    <property type="entry name" value="SP"/>
    <property type="match status" value="1"/>
</dbReference>
<feature type="domain" description="Major facilitator superfamily (MFS) profile" evidence="13">
    <location>
        <begin position="22"/>
        <end position="459"/>
    </location>
</feature>
<feature type="transmembrane region" description="Helical" evidence="12">
    <location>
        <begin position="367"/>
        <end position="392"/>
    </location>
</feature>
<evidence type="ECO:0000256" key="6">
    <source>
        <dbReference type="ARBA" id="ARBA00022989"/>
    </source>
</evidence>
<accession>A0A336LQF3</accession>
<feature type="transmembrane region" description="Helical" evidence="12">
    <location>
        <begin position="269"/>
        <end position="292"/>
    </location>
</feature>
<feature type="transmembrane region" description="Helical" evidence="12">
    <location>
        <begin position="404"/>
        <end position="425"/>
    </location>
</feature>
<dbReference type="PANTHER" id="PTHR48021:SF1">
    <property type="entry name" value="GH07001P-RELATED"/>
    <property type="match status" value="1"/>
</dbReference>